<dbReference type="Gene3D" id="3.30.450.20">
    <property type="entry name" value="PAS domain"/>
    <property type="match status" value="1"/>
</dbReference>
<dbReference type="Gene3D" id="3.30.565.10">
    <property type="entry name" value="Histidine kinase-like ATPase, C-terminal domain"/>
    <property type="match status" value="1"/>
</dbReference>
<evidence type="ECO:0000313" key="11">
    <source>
        <dbReference type="EMBL" id="SDJ34133.1"/>
    </source>
</evidence>
<dbReference type="GO" id="GO:0005524">
    <property type="term" value="F:ATP binding"/>
    <property type="evidence" value="ECO:0007669"/>
    <property type="project" value="UniProtKB-KW"/>
</dbReference>
<dbReference type="Proteomes" id="UP000198856">
    <property type="component" value="Unassembled WGS sequence"/>
</dbReference>
<evidence type="ECO:0000313" key="12">
    <source>
        <dbReference type="Proteomes" id="UP000198856"/>
    </source>
</evidence>
<sequence length="548" mass="58221">MSTALVALGAVVGVLNLWAGAHALRRRGRPGAIPFGLLGVVLALSSGLVTSEAVLDWNVSVALGLVLGTLLWSGFALEYTGRGPAMTRPRLAGLVGFGLLASGVQVLLLNAFTVGSPYWLVVSVLNLVVLSLGLFGVFLVVRAGVTYDDLPLGRALVVAGVGSVLVSIWIVGAVVAEQLSLTELVSWLILGLLGLTGVLCLLAEYRCALFETEPSAGYLARDSVLDEMTEAVIVADRGGRLLDSNRTANDAFGIDRSSLGRPVSAAVGVSPAASADSPVSIETSSGRREYDITESPIEDSTNRTVGTVYLFRDVTDKQTHEQQLAVLNRVLRHNLRNSFDSIRGFAEPLRDESVPPAAAVEHGERIRQTARDISDLGEKVSRAEQLLEWERVDRERVDLVALASVLVDTASTAYPDATIEVPDPTTAVTVRTNRDILEGVLEELIDNGLKHSRESEPRATVELESGPDEVAITVCDNGPGIPEHEQAVLLDGEETPLRHGTGVGLWFVYWGVRRLGGTIAFAETDDGSAVTVTLPRVESPESGTGTGI</sequence>
<proteinExistence type="predicted"/>
<evidence type="ECO:0000256" key="5">
    <source>
        <dbReference type="ARBA" id="ARBA00022777"/>
    </source>
</evidence>
<keyword evidence="9" id="KW-1133">Transmembrane helix</keyword>
<dbReference type="EC" id="2.7.13.3" evidence="2"/>
<keyword evidence="6" id="KW-0067">ATP-binding</keyword>
<keyword evidence="7" id="KW-0902">Two-component regulatory system</keyword>
<keyword evidence="5 11" id="KW-0418">Kinase</keyword>
<protein>
    <recommendedName>
        <fullName evidence="2">histidine kinase</fullName>
        <ecNumber evidence="2">2.7.13.3</ecNumber>
    </recommendedName>
</protein>
<dbReference type="GO" id="GO:0004673">
    <property type="term" value="F:protein histidine kinase activity"/>
    <property type="evidence" value="ECO:0007669"/>
    <property type="project" value="UniProtKB-EC"/>
</dbReference>
<organism evidence="11 12">
    <name type="scientific">Halovenus aranensis</name>
    <dbReference type="NCBI Taxonomy" id="890420"/>
    <lineage>
        <taxon>Archaea</taxon>
        <taxon>Methanobacteriati</taxon>
        <taxon>Methanobacteriota</taxon>
        <taxon>Stenosarchaea group</taxon>
        <taxon>Halobacteria</taxon>
        <taxon>Halobacteriales</taxon>
        <taxon>Haloarculaceae</taxon>
        <taxon>Halovenus</taxon>
    </lineage>
</organism>
<gene>
    <name evidence="11" type="ORF">SAMN05216226_102209</name>
</gene>
<feature type="transmembrane region" description="Helical" evidence="9">
    <location>
        <begin position="91"/>
        <end position="112"/>
    </location>
</feature>
<evidence type="ECO:0000256" key="6">
    <source>
        <dbReference type="ARBA" id="ARBA00022840"/>
    </source>
</evidence>
<feature type="transmembrane region" description="Helical" evidence="9">
    <location>
        <begin position="184"/>
        <end position="203"/>
    </location>
</feature>
<feature type="transmembrane region" description="Helical" evidence="9">
    <location>
        <begin position="31"/>
        <end position="51"/>
    </location>
</feature>
<comment type="catalytic activity">
    <reaction evidence="1">
        <text>ATP + protein L-histidine = ADP + protein N-phospho-L-histidine.</text>
        <dbReference type="EC" id="2.7.13.3"/>
    </reaction>
</comment>
<evidence type="ECO:0000259" key="10">
    <source>
        <dbReference type="PROSITE" id="PS50109"/>
    </source>
</evidence>
<dbReference type="PROSITE" id="PS50109">
    <property type="entry name" value="HIS_KIN"/>
    <property type="match status" value="1"/>
</dbReference>
<evidence type="ECO:0000256" key="9">
    <source>
        <dbReference type="SAM" id="Phobius"/>
    </source>
</evidence>
<dbReference type="GO" id="GO:0030295">
    <property type="term" value="F:protein kinase activator activity"/>
    <property type="evidence" value="ECO:0007669"/>
    <property type="project" value="TreeGrafter"/>
</dbReference>
<keyword evidence="4" id="KW-0547">Nucleotide-binding</keyword>
<dbReference type="CDD" id="cd00075">
    <property type="entry name" value="HATPase"/>
    <property type="match status" value="1"/>
</dbReference>
<dbReference type="InterPro" id="IPR035965">
    <property type="entry name" value="PAS-like_dom_sf"/>
</dbReference>
<evidence type="ECO:0000256" key="8">
    <source>
        <dbReference type="SAM" id="MobiDB-lite"/>
    </source>
</evidence>
<dbReference type="SMART" id="SM00387">
    <property type="entry name" value="HATPase_c"/>
    <property type="match status" value="1"/>
</dbReference>
<keyword evidence="12" id="KW-1185">Reference proteome</keyword>
<dbReference type="OrthoDB" id="3369at2157"/>
<feature type="region of interest" description="Disordered" evidence="8">
    <location>
        <begin position="276"/>
        <end position="298"/>
    </location>
</feature>
<feature type="transmembrane region" description="Helical" evidence="9">
    <location>
        <begin position="152"/>
        <end position="172"/>
    </location>
</feature>
<feature type="transmembrane region" description="Helical" evidence="9">
    <location>
        <begin position="118"/>
        <end position="140"/>
    </location>
</feature>
<dbReference type="RefSeq" id="WP_092699242.1">
    <property type="nucleotide sequence ID" value="NZ_FNFC01000002.1"/>
</dbReference>
<dbReference type="AlphaFoldDB" id="A0A1G8SY62"/>
<feature type="transmembrane region" description="Helical" evidence="9">
    <location>
        <begin position="57"/>
        <end position="79"/>
    </location>
</feature>
<evidence type="ECO:0000256" key="2">
    <source>
        <dbReference type="ARBA" id="ARBA00012438"/>
    </source>
</evidence>
<dbReference type="GO" id="GO:0000156">
    <property type="term" value="F:phosphorelay response regulator activity"/>
    <property type="evidence" value="ECO:0007669"/>
    <property type="project" value="TreeGrafter"/>
</dbReference>
<keyword evidence="9" id="KW-0472">Membrane</keyword>
<accession>A0A1G8SY62</accession>
<feature type="domain" description="Histidine kinase" evidence="10">
    <location>
        <begin position="330"/>
        <end position="538"/>
    </location>
</feature>
<dbReference type="PANTHER" id="PTHR42878">
    <property type="entry name" value="TWO-COMPONENT HISTIDINE KINASE"/>
    <property type="match status" value="1"/>
</dbReference>
<evidence type="ECO:0000256" key="7">
    <source>
        <dbReference type="ARBA" id="ARBA00023012"/>
    </source>
</evidence>
<dbReference type="InterPro" id="IPR050351">
    <property type="entry name" value="BphY/WalK/GraS-like"/>
</dbReference>
<evidence type="ECO:0000256" key="3">
    <source>
        <dbReference type="ARBA" id="ARBA00022679"/>
    </source>
</evidence>
<dbReference type="InterPro" id="IPR003594">
    <property type="entry name" value="HATPase_dom"/>
</dbReference>
<evidence type="ECO:0000256" key="4">
    <source>
        <dbReference type="ARBA" id="ARBA00022741"/>
    </source>
</evidence>
<dbReference type="STRING" id="890420.SAMN05216226_102209"/>
<dbReference type="GO" id="GO:0007234">
    <property type="term" value="P:osmosensory signaling via phosphorelay pathway"/>
    <property type="evidence" value="ECO:0007669"/>
    <property type="project" value="TreeGrafter"/>
</dbReference>
<dbReference type="PRINTS" id="PR00344">
    <property type="entry name" value="BCTRLSENSOR"/>
</dbReference>
<reference evidence="11 12" key="1">
    <citation type="submission" date="2016-10" db="EMBL/GenBank/DDBJ databases">
        <authorList>
            <person name="de Groot N.N."/>
        </authorList>
    </citation>
    <scope>NUCLEOTIDE SEQUENCE [LARGE SCALE GENOMIC DNA]</scope>
    <source>
        <strain evidence="11 12">IBRC-M10015</strain>
    </source>
</reference>
<dbReference type="InterPro" id="IPR005467">
    <property type="entry name" value="His_kinase_dom"/>
</dbReference>
<dbReference type="PANTHER" id="PTHR42878:SF7">
    <property type="entry name" value="SENSOR HISTIDINE KINASE GLRK"/>
    <property type="match status" value="1"/>
</dbReference>
<dbReference type="InterPro" id="IPR004358">
    <property type="entry name" value="Sig_transdc_His_kin-like_C"/>
</dbReference>
<keyword evidence="9" id="KW-0812">Transmembrane</keyword>
<dbReference type="SUPFAM" id="SSF55785">
    <property type="entry name" value="PYP-like sensor domain (PAS domain)"/>
    <property type="match status" value="1"/>
</dbReference>
<feature type="transmembrane region" description="Helical" evidence="9">
    <location>
        <begin position="6"/>
        <end position="24"/>
    </location>
</feature>
<dbReference type="EMBL" id="FNFC01000002">
    <property type="protein sequence ID" value="SDJ34133.1"/>
    <property type="molecule type" value="Genomic_DNA"/>
</dbReference>
<dbReference type="Pfam" id="PF02518">
    <property type="entry name" value="HATPase_c"/>
    <property type="match status" value="1"/>
</dbReference>
<name>A0A1G8SY62_9EURY</name>
<keyword evidence="3" id="KW-0808">Transferase</keyword>
<dbReference type="InterPro" id="IPR036890">
    <property type="entry name" value="HATPase_C_sf"/>
</dbReference>
<dbReference type="SUPFAM" id="SSF55874">
    <property type="entry name" value="ATPase domain of HSP90 chaperone/DNA topoisomerase II/histidine kinase"/>
    <property type="match status" value="1"/>
</dbReference>
<evidence type="ECO:0000256" key="1">
    <source>
        <dbReference type="ARBA" id="ARBA00000085"/>
    </source>
</evidence>